<accession>A0A5C6NJ94</accession>
<protein>
    <submittedName>
        <fullName evidence="1">Uncharacterized protein</fullName>
    </submittedName>
</protein>
<evidence type="ECO:0000313" key="1">
    <source>
        <dbReference type="EMBL" id="TWW66689.1"/>
    </source>
</evidence>
<proteinExistence type="predicted"/>
<name>A0A5C6NJ94_9TELE</name>
<dbReference type="Proteomes" id="UP000324091">
    <property type="component" value="Chromosome 20"/>
</dbReference>
<comment type="caution">
    <text evidence="1">The sequence shown here is derived from an EMBL/GenBank/DDBJ whole genome shotgun (WGS) entry which is preliminary data.</text>
</comment>
<organism evidence="1 2">
    <name type="scientific">Takifugu flavidus</name>
    <name type="common">sansaifugu</name>
    <dbReference type="NCBI Taxonomy" id="433684"/>
    <lineage>
        <taxon>Eukaryota</taxon>
        <taxon>Metazoa</taxon>
        <taxon>Chordata</taxon>
        <taxon>Craniata</taxon>
        <taxon>Vertebrata</taxon>
        <taxon>Euteleostomi</taxon>
        <taxon>Actinopterygii</taxon>
        <taxon>Neopterygii</taxon>
        <taxon>Teleostei</taxon>
        <taxon>Neoteleostei</taxon>
        <taxon>Acanthomorphata</taxon>
        <taxon>Eupercaria</taxon>
        <taxon>Tetraodontiformes</taxon>
        <taxon>Tetradontoidea</taxon>
        <taxon>Tetraodontidae</taxon>
        <taxon>Takifugu</taxon>
    </lineage>
</organism>
<keyword evidence="2" id="KW-1185">Reference proteome</keyword>
<dbReference type="AlphaFoldDB" id="A0A5C6NJ94"/>
<evidence type="ECO:0000313" key="2">
    <source>
        <dbReference type="Proteomes" id="UP000324091"/>
    </source>
</evidence>
<gene>
    <name evidence="1" type="ORF">D4764_20G0007210</name>
</gene>
<reference evidence="1 2" key="1">
    <citation type="submission" date="2019-04" db="EMBL/GenBank/DDBJ databases">
        <title>Chromosome genome assembly for Takifugu flavidus.</title>
        <authorList>
            <person name="Xiao S."/>
        </authorList>
    </citation>
    <scope>NUCLEOTIDE SEQUENCE [LARGE SCALE GENOMIC DNA]</scope>
    <source>
        <strain evidence="1">HTHZ2018</strain>
        <tissue evidence="1">Muscle</tissue>
    </source>
</reference>
<dbReference type="EMBL" id="RHFK02000013">
    <property type="protein sequence ID" value="TWW66689.1"/>
    <property type="molecule type" value="Genomic_DNA"/>
</dbReference>
<sequence>MAPAGEGGEVSGHPPGPHLFIIYMKPAVYCHRLRLVYSSPFNLCHSHTLPFCPTSNPYSPLSSSRHAILPAPYVLPFRTRDRRGKTAICGDLLYGIDCRNAESPSLRTRFDSSCHQAEVHRRVNTKTSR</sequence>